<dbReference type="PROSITE" id="PS00211">
    <property type="entry name" value="ABC_TRANSPORTER_1"/>
    <property type="match status" value="1"/>
</dbReference>
<dbReference type="GO" id="GO:0016887">
    <property type="term" value="F:ATP hydrolysis activity"/>
    <property type="evidence" value="ECO:0007669"/>
    <property type="project" value="InterPro"/>
</dbReference>
<dbReference type="InterPro" id="IPR027417">
    <property type="entry name" value="P-loop_NTPase"/>
</dbReference>
<keyword evidence="4" id="KW-0067">ATP-binding</keyword>
<evidence type="ECO:0000313" key="7">
    <source>
        <dbReference type="Proteomes" id="UP000288490"/>
    </source>
</evidence>
<dbReference type="OrthoDB" id="9791546at2"/>
<dbReference type="PANTHER" id="PTHR42798">
    <property type="entry name" value="LIPOPROTEIN-RELEASING SYSTEM ATP-BINDING PROTEIN LOLD"/>
    <property type="match status" value="1"/>
</dbReference>
<dbReference type="Proteomes" id="UP000288490">
    <property type="component" value="Unassembled WGS sequence"/>
</dbReference>
<dbReference type="SUPFAM" id="SSF52540">
    <property type="entry name" value="P-loop containing nucleoside triphosphate hydrolases"/>
    <property type="match status" value="1"/>
</dbReference>
<feature type="domain" description="ABC transporter" evidence="5">
    <location>
        <begin position="2"/>
        <end position="210"/>
    </location>
</feature>
<organism evidence="6 7">
    <name type="scientific">Vagococcus bubulae</name>
    <dbReference type="NCBI Taxonomy" id="1977868"/>
    <lineage>
        <taxon>Bacteria</taxon>
        <taxon>Bacillati</taxon>
        <taxon>Bacillota</taxon>
        <taxon>Bacilli</taxon>
        <taxon>Lactobacillales</taxon>
        <taxon>Enterococcaceae</taxon>
        <taxon>Vagococcus</taxon>
    </lineage>
</organism>
<proteinExistence type="inferred from homology"/>
<evidence type="ECO:0000313" key="6">
    <source>
        <dbReference type="EMBL" id="RST93138.1"/>
    </source>
</evidence>
<evidence type="ECO:0000256" key="1">
    <source>
        <dbReference type="ARBA" id="ARBA00005417"/>
    </source>
</evidence>
<dbReference type="AlphaFoldDB" id="A0A429ZHE8"/>
<keyword evidence="7" id="KW-1185">Reference proteome</keyword>
<dbReference type="InterPro" id="IPR017871">
    <property type="entry name" value="ABC_transporter-like_CS"/>
</dbReference>
<dbReference type="PANTHER" id="PTHR42798:SF6">
    <property type="entry name" value="CELL DIVISION ATP-BINDING PROTEIN FTSE"/>
    <property type="match status" value="1"/>
</dbReference>
<keyword evidence="3" id="KW-0547">Nucleotide-binding</keyword>
<dbReference type="Pfam" id="PF00005">
    <property type="entry name" value="ABC_tran"/>
    <property type="match status" value="1"/>
</dbReference>
<dbReference type="EMBL" id="NGJT01000013">
    <property type="protein sequence ID" value="RST93138.1"/>
    <property type="molecule type" value="Genomic_DNA"/>
</dbReference>
<evidence type="ECO:0000259" key="5">
    <source>
        <dbReference type="PROSITE" id="PS50893"/>
    </source>
</evidence>
<dbReference type="RefSeq" id="WP_125957922.1">
    <property type="nucleotide sequence ID" value="NZ_NGJT01000013.1"/>
</dbReference>
<name>A0A429ZHE8_9ENTE</name>
<keyword evidence="2" id="KW-0813">Transport</keyword>
<evidence type="ECO:0000256" key="2">
    <source>
        <dbReference type="ARBA" id="ARBA00022448"/>
    </source>
</evidence>
<protein>
    <recommendedName>
        <fullName evidence="5">ABC transporter domain-containing protein</fullName>
    </recommendedName>
</protein>
<dbReference type="SMART" id="SM00382">
    <property type="entry name" value="AAA"/>
    <property type="match status" value="1"/>
</dbReference>
<dbReference type="Gene3D" id="3.40.50.300">
    <property type="entry name" value="P-loop containing nucleotide triphosphate hydrolases"/>
    <property type="match status" value="1"/>
</dbReference>
<dbReference type="CDD" id="cd03255">
    <property type="entry name" value="ABC_MJ0796_LolCDE_FtsE"/>
    <property type="match status" value="1"/>
</dbReference>
<dbReference type="InterPro" id="IPR003593">
    <property type="entry name" value="AAA+_ATPase"/>
</dbReference>
<reference evidence="6 7" key="1">
    <citation type="submission" date="2017-05" db="EMBL/GenBank/DDBJ databases">
        <title>Vagococcus spp. assemblies.</title>
        <authorList>
            <person name="Gulvik C.A."/>
        </authorList>
    </citation>
    <scope>NUCLEOTIDE SEQUENCE [LARGE SCALE GENOMIC DNA]</scope>
    <source>
        <strain evidence="6 7">SS1994</strain>
    </source>
</reference>
<dbReference type="InterPro" id="IPR017911">
    <property type="entry name" value="MacB-like_ATP-bd"/>
</dbReference>
<dbReference type="GO" id="GO:0005524">
    <property type="term" value="F:ATP binding"/>
    <property type="evidence" value="ECO:0007669"/>
    <property type="project" value="UniProtKB-KW"/>
</dbReference>
<comment type="caution">
    <text evidence="6">The sequence shown here is derived from an EMBL/GenBank/DDBJ whole genome shotgun (WGS) entry which is preliminary data.</text>
</comment>
<evidence type="ECO:0000256" key="4">
    <source>
        <dbReference type="ARBA" id="ARBA00022840"/>
    </source>
</evidence>
<accession>A0A429ZHE8</accession>
<dbReference type="PROSITE" id="PS50893">
    <property type="entry name" value="ABC_TRANSPORTER_2"/>
    <property type="match status" value="1"/>
</dbReference>
<dbReference type="InterPro" id="IPR003439">
    <property type="entry name" value="ABC_transporter-like_ATP-bd"/>
</dbReference>
<sequence length="211" mass="23999">MLRLENISYSYNNQEILDNINYNFESGKIYSIVGESGIGKSTLLSVMSGLEYKQSGKIFLHDQEVTNFEIYRKKMSYVFQSYNLISYLNPIENINIALDIHRKKVTQETLLSSLERLNLHGTTLEEPCSTLSGGQQQRVAIARALALDTEIIIADEPTGNLDRQNSENVMSIFESLKKEDKCIIMVTHDNSLNKKADVVMTIQNKQLVELK</sequence>
<comment type="similarity">
    <text evidence="1">Belongs to the ABC transporter superfamily.</text>
</comment>
<evidence type="ECO:0000256" key="3">
    <source>
        <dbReference type="ARBA" id="ARBA00022741"/>
    </source>
</evidence>
<gene>
    <name evidence="6" type="ORF">CBF36_07955</name>
</gene>